<feature type="signal peptide" evidence="13">
    <location>
        <begin position="1"/>
        <end position="28"/>
    </location>
</feature>
<evidence type="ECO:0000313" key="18">
    <source>
        <dbReference type="Proteomes" id="UP000193925"/>
    </source>
</evidence>
<dbReference type="InterPro" id="IPR039426">
    <property type="entry name" value="TonB-dep_rcpt-like"/>
</dbReference>
<keyword evidence="18" id="KW-1185">Reference proteome</keyword>
<proteinExistence type="inferred from homology"/>
<keyword evidence="3" id="KW-1134">Transmembrane beta strand</keyword>
<dbReference type="InterPro" id="IPR000531">
    <property type="entry name" value="Beta-barrel_TonB"/>
</dbReference>
<dbReference type="SUPFAM" id="SSF56935">
    <property type="entry name" value="Porins"/>
    <property type="match status" value="1"/>
</dbReference>
<evidence type="ECO:0000256" key="12">
    <source>
        <dbReference type="RuleBase" id="RU003357"/>
    </source>
</evidence>
<comment type="similarity">
    <text evidence="12">Belongs to the TonB-dependent receptor family.</text>
</comment>
<dbReference type="EMBL" id="LT841305">
    <property type="protein sequence ID" value="SMH65163.1"/>
    <property type="molecule type" value="Genomic_DNA"/>
</dbReference>
<dbReference type="EMBL" id="CCCS020000001">
    <property type="protein sequence ID" value="CDQ12293.1"/>
    <property type="molecule type" value="Genomic_DNA"/>
</dbReference>
<dbReference type="Proteomes" id="UP000193925">
    <property type="component" value="Chromosome AFERRI"/>
</dbReference>
<evidence type="ECO:0000256" key="4">
    <source>
        <dbReference type="ARBA" id="ARBA00022496"/>
    </source>
</evidence>
<reference evidence="17 18" key="3">
    <citation type="submission" date="2017-03" db="EMBL/GenBank/DDBJ databases">
        <authorList>
            <person name="Regsiter A."/>
            <person name="William W."/>
        </authorList>
    </citation>
    <scope>NUCLEOTIDE SEQUENCE [LARGE SCALE GENOMIC DNA]</scope>
    <source>
        <strain evidence="17">PRJEB5721</strain>
    </source>
</reference>
<evidence type="ECO:0000256" key="3">
    <source>
        <dbReference type="ARBA" id="ARBA00022452"/>
    </source>
</evidence>
<evidence type="ECO:0000256" key="6">
    <source>
        <dbReference type="ARBA" id="ARBA00022729"/>
    </source>
</evidence>
<gene>
    <name evidence="16" type="ORF">AFERRI_10116</name>
    <name evidence="17" type="ORF">AFERRI_11198</name>
</gene>
<feature type="domain" description="TonB-dependent receptor plug" evidence="15">
    <location>
        <begin position="73"/>
        <end position="157"/>
    </location>
</feature>
<evidence type="ECO:0000256" key="7">
    <source>
        <dbReference type="ARBA" id="ARBA00023004"/>
    </source>
</evidence>
<keyword evidence="9 12" id="KW-0798">TonB box</keyword>
<keyword evidence="5" id="KW-0812">Transmembrane</keyword>
<dbReference type="InterPro" id="IPR012910">
    <property type="entry name" value="Plug_dom"/>
</dbReference>
<accession>A0A060V065</accession>
<evidence type="ECO:0000256" key="11">
    <source>
        <dbReference type="ARBA" id="ARBA00023237"/>
    </source>
</evidence>
<name>A0A060V065_9PROT</name>
<reference evidence="16" key="1">
    <citation type="submission" date="2014-03" db="EMBL/GenBank/DDBJ databases">
        <authorList>
            <person name="Genoscope - CEA"/>
        </authorList>
    </citation>
    <scope>NUCLEOTIDE SEQUENCE [LARGE SCALE GENOMIC DNA]</scope>
    <source>
        <strain evidence="16">CF27</strain>
    </source>
</reference>
<dbReference type="GO" id="GO:0009279">
    <property type="term" value="C:cell outer membrane"/>
    <property type="evidence" value="ECO:0007669"/>
    <property type="project" value="UniProtKB-SubCell"/>
</dbReference>
<keyword evidence="4" id="KW-0410">Iron transport</keyword>
<organism evidence="16">
    <name type="scientific">Acidithiobacillus ferrivorans</name>
    <dbReference type="NCBI Taxonomy" id="160808"/>
    <lineage>
        <taxon>Bacteria</taxon>
        <taxon>Pseudomonadati</taxon>
        <taxon>Pseudomonadota</taxon>
        <taxon>Acidithiobacillia</taxon>
        <taxon>Acidithiobacillales</taxon>
        <taxon>Acidithiobacillaceae</taxon>
        <taxon>Acidithiobacillus</taxon>
    </lineage>
</organism>
<evidence type="ECO:0000259" key="14">
    <source>
        <dbReference type="Pfam" id="PF00593"/>
    </source>
</evidence>
<evidence type="ECO:0000256" key="13">
    <source>
        <dbReference type="SAM" id="SignalP"/>
    </source>
</evidence>
<evidence type="ECO:0000256" key="8">
    <source>
        <dbReference type="ARBA" id="ARBA00023065"/>
    </source>
</evidence>
<comment type="subcellular location">
    <subcellularLocation>
        <location evidence="1">Cell outer membrane</location>
        <topology evidence="1">Multi-pass membrane protein</topology>
    </subcellularLocation>
</comment>
<dbReference type="Gene3D" id="2.40.170.20">
    <property type="entry name" value="TonB-dependent receptor, beta-barrel domain"/>
    <property type="match status" value="1"/>
</dbReference>
<sequence>MRNTTNLRPIIVALMASGVMLSSALALANGVTASTASADHAAVDVGQVNAAAQGTSYLGSNEAHSLSQKTRFNSGQSVKVLGKHELAAAGPVGGSAQALSYAPGVSVSSYGYTGSTKNSISVNGIKQGWGGFSGGQIDNGSLSVTFDGIPMVNPSSGLWESPQVPQNGILQGIGITYGPGNPVDRWYNNIGGQIDFVPLQPTTTAGASIKMSYGSYNTKNIVFNVRTGNIDGWSTILAGGSGSGNSYRQTPNGFANPSYNYAWFLKTRKTFSNGDFSLGAYLAKGSGYRPVSIPLSPIAGVTMDGTANSPLYSQASSGYYASLPENVWFKQDSNSTWLVYSKLNIALDSMVGLHNTLWYRNGHRLHFHYNNYGLSNPGNLYEYNNPHTSVYGDKLWFSVALPYNDVNVGGFFLNSRYNSRNAFYNTNPPYNGSLSVPNAHYRSNYFDQTDLAAFIQDRISPIKSLHITPGVRFINYQTNYTPAAQSDFAAAYALYPQHNQGALPAASNSFTEVEPSVDFNWQPIKWLAVFASYAQAYKEPQVGGGGGLYQSTPPIYNLEKSADYNAGVKVHFKDAAYLHNFLLSASFYHLHYTNQYIPFTDSNGNYLGDANGDSIYQGVNMTLEDDPIYNLHVFANLNLEKATFAHYVTGGVSYSGLPVSNVPSSTFNIGTAYSYYLAGVLLEPRVWYQYTGAQSMFNDNTTAPSLQKMPGYGTVNLGFDSTIPTRGRVPGLKNVKLSVDVLNLTNNHYNEFQYITAGGLLGGNSAGQVLALPGAPLMVYGSVAVNF</sequence>
<dbReference type="InterPro" id="IPR037066">
    <property type="entry name" value="Plug_dom_sf"/>
</dbReference>
<dbReference type="PANTHER" id="PTHR32552:SF68">
    <property type="entry name" value="FERRICHROME OUTER MEMBRANE TRANSPORTER_PHAGE RECEPTOR"/>
    <property type="match status" value="1"/>
</dbReference>
<keyword evidence="10 12" id="KW-0472">Membrane</keyword>
<dbReference type="Gene3D" id="2.170.130.10">
    <property type="entry name" value="TonB-dependent receptor, plug domain"/>
    <property type="match status" value="1"/>
</dbReference>
<feature type="chain" id="PRO_5001592712" evidence="13">
    <location>
        <begin position="29"/>
        <end position="787"/>
    </location>
</feature>
<keyword evidence="2" id="KW-0813">Transport</keyword>
<evidence type="ECO:0000256" key="10">
    <source>
        <dbReference type="ARBA" id="ARBA00023136"/>
    </source>
</evidence>
<dbReference type="GO" id="GO:0015344">
    <property type="term" value="F:siderophore uptake transmembrane transporter activity"/>
    <property type="evidence" value="ECO:0007669"/>
    <property type="project" value="TreeGrafter"/>
</dbReference>
<evidence type="ECO:0000256" key="1">
    <source>
        <dbReference type="ARBA" id="ARBA00004571"/>
    </source>
</evidence>
<evidence type="ECO:0000313" key="16">
    <source>
        <dbReference type="EMBL" id="CDQ12293.1"/>
    </source>
</evidence>
<evidence type="ECO:0000259" key="15">
    <source>
        <dbReference type="Pfam" id="PF07715"/>
    </source>
</evidence>
<evidence type="ECO:0000256" key="2">
    <source>
        <dbReference type="ARBA" id="ARBA00022448"/>
    </source>
</evidence>
<dbReference type="RefSeq" id="WP_035190239.1">
    <property type="nucleotide sequence ID" value="NZ_CCCS020000001.1"/>
</dbReference>
<keyword evidence="8" id="KW-0406">Ion transport</keyword>
<keyword evidence="7" id="KW-0408">Iron</keyword>
<evidence type="ECO:0000256" key="5">
    <source>
        <dbReference type="ARBA" id="ARBA00022692"/>
    </source>
</evidence>
<dbReference type="AlphaFoldDB" id="A0A060V065"/>
<evidence type="ECO:0000256" key="9">
    <source>
        <dbReference type="ARBA" id="ARBA00023077"/>
    </source>
</evidence>
<evidence type="ECO:0000313" key="17">
    <source>
        <dbReference type="EMBL" id="SMH65163.1"/>
    </source>
</evidence>
<dbReference type="Pfam" id="PF00593">
    <property type="entry name" value="TonB_dep_Rec_b-barrel"/>
    <property type="match status" value="1"/>
</dbReference>
<keyword evidence="17" id="KW-0675">Receptor</keyword>
<feature type="domain" description="TonB-dependent receptor-like beta-barrel" evidence="14">
    <location>
        <begin position="317"/>
        <end position="744"/>
    </location>
</feature>
<dbReference type="InterPro" id="IPR036942">
    <property type="entry name" value="Beta-barrel_TonB_sf"/>
</dbReference>
<keyword evidence="6 13" id="KW-0732">Signal</keyword>
<protein>
    <submittedName>
        <fullName evidence="16">Putative Porin</fullName>
    </submittedName>
    <submittedName>
        <fullName evidence="17">TonB-dependent receptor</fullName>
    </submittedName>
</protein>
<reference evidence="16" key="2">
    <citation type="submission" date="2014-07" db="EMBL/GenBank/DDBJ databases">
        <title>Initial genome analysis of the psychrotolerant acidophile Acidithiobacillus ferrivorans CF27: insights into iron and sulfur oxidation pathways and into biofilm formation.</title>
        <authorList>
            <person name="Talla E."/>
            <person name="Hedrich S."/>
            <person name="Mangenot S."/>
            <person name="Ji B."/>
            <person name="Johnson D.B."/>
            <person name="Barbe V."/>
            <person name="Bonnefoy V."/>
        </authorList>
    </citation>
    <scope>NUCLEOTIDE SEQUENCE [LARGE SCALE GENOMIC DNA]</scope>
    <source>
        <strain evidence="16">CF27</strain>
    </source>
</reference>
<dbReference type="PANTHER" id="PTHR32552">
    <property type="entry name" value="FERRICHROME IRON RECEPTOR-RELATED"/>
    <property type="match status" value="1"/>
</dbReference>
<keyword evidence="11" id="KW-0998">Cell outer membrane</keyword>
<dbReference type="Pfam" id="PF07715">
    <property type="entry name" value="Plug"/>
    <property type="match status" value="1"/>
</dbReference>